<name>A0A3N2RA95_9RHOB</name>
<evidence type="ECO:0000256" key="5">
    <source>
        <dbReference type="ARBA" id="ARBA00022679"/>
    </source>
</evidence>
<dbReference type="SUPFAM" id="SSF53448">
    <property type="entry name" value="Nucleotide-diphospho-sugar transferases"/>
    <property type="match status" value="1"/>
</dbReference>
<reference evidence="11 12" key="1">
    <citation type="submission" date="2018-10" db="EMBL/GenBank/DDBJ databases">
        <title>Histidinibacterium lentulum gen. nov., sp. nov., a marine bacterium from the culture broth of Picochlorum sp. 122.</title>
        <authorList>
            <person name="Wang G."/>
        </authorList>
    </citation>
    <scope>NUCLEOTIDE SEQUENCE [LARGE SCALE GENOMIC DNA]</scope>
    <source>
        <strain evidence="11 12">B17</strain>
    </source>
</reference>
<evidence type="ECO:0000256" key="4">
    <source>
        <dbReference type="ARBA" id="ARBA00022676"/>
    </source>
</evidence>
<keyword evidence="8 10" id="KW-0472">Membrane</keyword>
<comment type="subcellular location">
    <subcellularLocation>
        <location evidence="1">Membrane</location>
        <topology evidence="1">Multi-pass membrane protein</topology>
    </subcellularLocation>
</comment>
<keyword evidence="12" id="KW-1185">Reference proteome</keyword>
<dbReference type="GO" id="GO:0016020">
    <property type="term" value="C:membrane"/>
    <property type="evidence" value="ECO:0007669"/>
    <property type="project" value="UniProtKB-SubCell"/>
</dbReference>
<organism evidence="11 12">
    <name type="scientific">Histidinibacterium lentulum</name>
    <dbReference type="NCBI Taxonomy" id="2480588"/>
    <lineage>
        <taxon>Bacteria</taxon>
        <taxon>Pseudomonadati</taxon>
        <taxon>Pseudomonadota</taxon>
        <taxon>Alphaproteobacteria</taxon>
        <taxon>Rhodobacterales</taxon>
        <taxon>Paracoccaceae</taxon>
        <taxon>Histidinibacterium</taxon>
    </lineage>
</organism>
<evidence type="ECO:0000256" key="8">
    <source>
        <dbReference type="ARBA" id="ARBA00023136"/>
    </source>
</evidence>
<dbReference type="GO" id="GO:0006679">
    <property type="term" value="P:glucosylceramide biosynthetic process"/>
    <property type="evidence" value="ECO:0007669"/>
    <property type="project" value="TreeGrafter"/>
</dbReference>
<feature type="compositionally biased region" description="Basic residues" evidence="9">
    <location>
        <begin position="23"/>
        <end position="42"/>
    </location>
</feature>
<dbReference type="PANTHER" id="PTHR12726">
    <property type="entry name" value="CERAMIDE GLUCOSYLTRANSFERASE"/>
    <property type="match status" value="1"/>
</dbReference>
<dbReference type="InterPro" id="IPR029044">
    <property type="entry name" value="Nucleotide-diphossugar_trans"/>
</dbReference>
<feature type="transmembrane region" description="Helical" evidence="10">
    <location>
        <begin position="66"/>
        <end position="84"/>
    </location>
</feature>
<accession>A0A3N2RA95</accession>
<comment type="pathway">
    <text evidence="2">Lipid metabolism; sphingolipid metabolism.</text>
</comment>
<evidence type="ECO:0000256" key="6">
    <source>
        <dbReference type="ARBA" id="ARBA00022692"/>
    </source>
</evidence>
<evidence type="ECO:0000256" key="7">
    <source>
        <dbReference type="ARBA" id="ARBA00022989"/>
    </source>
</evidence>
<dbReference type="Gene3D" id="3.90.550.10">
    <property type="entry name" value="Spore Coat Polysaccharide Biosynthesis Protein SpsA, Chain A"/>
    <property type="match status" value="1"/>
</dbReference>
<comment type="pathway">
    <text evidence="3">Sphingolipid metabolism.</text>
</comment>
<evidence type="ECO:0000256" key="3">
    <source>
        <dbReference type="ARBA" id="ARBA00004991"/>
    </source>
</evidence>
<evidence type="ECO:0000256" key="2">
    <source>
        <dbReference type="ARBA" id="ARBA00004760"/>
    </source>
</evidence>
<dbReference type="PANTHER" id="PTHR12726:SF0">
    <property type="entry name" value="CERAMIDE GLUCOSYLTRANSFERASE"/>
    <property type="match status" value="1"/>
</dbReference>
<evidence type="ECO:0000313" key="11">
    <source>
        <dbReference type="EMBL" id="ROU04384.1"/>
    </source>
</evidence>
<keyword evidence="4" id="KW-0328">Glycosyltransferase</keyword>
<dbReference type="GO" id="GO:0008120">
    <property type="term" value="F:ceramide glucosyltransferase activity"/>
    <property type="evidence" value="ECO:0007669"/>
    <property type="project" value="TreeGrafter"/>
</dbReference>
<dbReference type="InterPro" id="IPR025993">
    <property type="entry name" value="Ceramide_glucosylTrfase"/>
</dbReference>
<dbReference type="AlphaFoldDB" id="A0A3N2RA95"/>
<protein>
    <submittedName>
        <fullName evidence="11">Glycosyltransferase</fullName>
    </submittedName>
</protein>
<evidence type="ECO:0000256" key="1">
    <source>
        <dbReference type="ARBA" id="ARBA00004141"/>
    </source>
</evidence>
<gene>
    <name evidence="11" type="ORF">EAT49_00410</name>
</gene>
<sequence>MVGAAADAVRCRGVHRNEDLRRQPRPRAPRAARHPERRRRGAVRALVAGGRPARRSRDGAGGRGPLTAAALAVLGALYAVLQALRLGLAWRHRPGEGGGAPSVTVLQPILSGDPALAETLAVGPDQAHGARFVWLVDSDDAEGVAVATRLAKGRSAVRVVEGRPPRDGENPKTLKLVRGEAHATGEVVAVLDDDTVMPPGGLERLAAAAKTTGGLATALPTWGRAPRTASEALVAGFVDGQGASAYLAMARLGRTRTINGMAYAADARALRRAGGFAAMGHAVTDDWAIARLFESAGLPLLQTAVPARVAVTVAGPRQAVRLLRRWTIFAHRYVGANLDAAMALLVLLPAVLPLAGLILALVSGPLAAGLWLLLLAGRAALHRRLVRGIGGAGTAPLWAVVAAELALPLLSGLALWRPSRIRWRTRRMRLDPDGIRYE</sequence>
<dbReference type="EMBL" id="RDRB01000001">
    <property type="protein sequence ID" value="ROU04384.1"/>
    <property type="molecule type" value="Genomic_DNA"/>
</dbReference>
<keyword evidence="5 11" id="KW-0808">Transferase</keyword>
<dbReference type="Pfam" id="PF13506">
    <property type="entry name" value="Glyco_transf_21"/>
    <property type="match status" value="1"/>
</dbReference>
<keyword evidence="6 10" id="KW-0812">Transmembrane</keyword>
<evidence type="ECO:0000256" key="9">
    <source>
        <dbReference type="SAM" id="MobiDB-lite"/>
    </source>
</evidence>
<dbReference type="OrthoDB" id="3766716at2"/>
<evidence type="ECO:0000256" key="10">
    <source>
        <dbReference type="SAM" id="Phobius"/>
    </source>
</evidence>
<feature type="region of interest" description="Disordered" evidence="9">
    <location>
        <begin position="15"/>
        <end position="62"/>
    </location>
</feature>
<dbReference type="Proteomes" id="UP000268016">
    <property type="component" value="Unassembled WGS sequence"/>
</dbReference>
<comment type="caution">
    <text evidence="11">The sequence shown here is derived from an EMBL/GenBank/DDBJ whole genome shotgun (WGS) entry which is preliminary data.</text>
</comment>
<proteinExistence type="predicted"/>
<evidence type="ECO:0000313" key="12">
    <source>
        <dbReference type="Proteomes" id="UP000268016"/>
    </source>
</evidence>
<feature type="transmembrane region" description="Helical" evidence="10">
    <location>
        <begin position="342"/>
        <end position="375"/>
    </location>
</feature>
<feature type="transmembrane region" description="Helical" evidence="10">
    <location>
        <begin position="395"/>
        <end position="416"/>
    </location>
</feature>
<keyword evidence="7 10" id="KW-1133">Transmembrane helix</keyword>